<dbReference type="PANTHER" id="PTHR11371:SF28">
    <property type="entry name" value="DEOXYRIBONUCLEASE-1-LIKE 1"/>
    <property type="match status" value="1"/>
</dbReference>
<keyword evidence="9" id="KW-0325">Glycoprotein</keyword>
<evidence type="ECO:0000256" key="1">
    <source>
        <dbReference type="ARBA" id="ARBA00004240"/>
    </source>
</evidence>
<evidence type="ECO:0000256" key="4">
    <source>
        <dbReference type="ARBA" id="ARBA00022729"/>
    </source>
</evidence>
<evidence type="ECO:0000256" key="12">
    <source>
        <dbReference type="ARBA" id="ARBA00043073"/>
    </source>
</evidence>
<keyword evidence="7" id="KW-0256">Endoplasmic reticulum</keyword>
<protein>
    <recommendedName>
        <fullName evidence="10">Deoxyribonuclease-1-like 1</fullName>
    </recommendedName>
    <alternativeName>
        <fullName evidence="12">DNase X</fullName>
    </alternativeName>
    <alternativeName>
        <fullName evidence="11">Deoxyribonuclease I-like 1</fullName>
    </alternativeName>
</protein>
<name>A0A6A1QDU9_BALPH</name>
<evidence type="ECO:0000256" key="9">
    <source>
        <dbReference type="ARBA" id="ARBA00023180"/>
    </source>
</evidence>
<reference evidence="14 15" key="1">
    <citation type="journal article" date="2019" name="PLoS ONE">
        <title>Genomic analyses reveal an absence of contemporary introgressive admixture between fin whales and blue whales, despite known hybrids.</title>
        <authorList>
            <person name="Westbury M.V."/>
            <person name="Petersen B."/>
            <person name="Lorenzen E.D."/>
        </authorList>
    </citation>
    <scope>NUCLEOTIDE SEQUENCE [LARGE SCALE GENOMIC DNA]</scope>
    <source>
        <strain evidence="14">FinWhale-01</strain>
    </source>
</reference>
<dbReference type="SUPFAM" id="SSF56219">
    <property type="entry name" value="DNase I-like"/>
    <property type="match status" value="1"/>
</dbReference>
<keyword evidence="5" id="KW-0255">Endonuclease</keyword>
<dbReference type="Gene3D" id="3.60.10.10">
    <property type="entry name" value="Endonuclease/exonuclease/phosphatase"/>
    <property type="match status" value="1"/>
</dbReference>
<dbReference type="InterPro" id="IPR036691">
    <property type="entry name" value="Endo/exonu/phosph_ase_sf"/>
</dbReference>
<dbReference type="InterPro" id="IPR033125">
    <property type="entry name" value="DNASE_I_2"/>
</dbReference>
<keyword evidence="4" id="KW-0732">Signal</keyword>
<dbReference type="OrthoDB" id="10061407at2759"/>
<dbReference type="Pfam" id="PF03372">
    <property type="entry name" value="Exo_endo_phos"/>
    <property type="match status" value="1"/>
</dbReference>
<evidence type="ECO:0000256" key="8">
    <source>
        <dbReference type="ARBA" id="ARBA00023157"/>
    </source>
</evidence>
<comment type="caution">
    <text evidence="14">The sequence shown here is derived from an EMBL/GenBank/DDBJ whole genome shotgun (WGS) entry which is preliminary data.</text>
</comment>
<dbReference type="PROSITE" id="PS00918">
    <property type="entry name" value="DNASE_I_2"/>
    <property type="match status" value="1"/>
</dbReference>
<dbReference type="GO" id="GO:0004530">
    <property type="term" value="F:deoxyribonuclease I activity"/>
    <property type="evidence" value="ECO:0007669"/>
    <property type="project" value="TreeGrafter"/>
</dbReference>
<evidence type="ECO:0000256" key="5">
    <source>
        <dbReference type="ARBA" id="ARBA00022759"/>
    </source>
</evidence>
<gene>
    <name evidence="14" type="ORF">E2I00_008578</name>
</gene>
<dbReference type="PRINTS" id="PR00130">
    <property type="entry name" value="DNASEI"/>
</dbReference>
<dbReference type="Proteomes" id="UP000437017">
    <property type="component" value="Unassembled WGS sequence"/>
</dbReference>
<dbReference type="PANTHER" id="PTHR11371">
    <property type="entry name" value="DEOXYRIBONUCLEASE"/>
    <property type="match status" value="1"/>
</dbReference>
<evidence type="ECO:0000256" key="11">
    <source>
        <dbReference type="ARBA" id="ARBA00042003"/>
    </source>
</evidence>
<dbReference type="GO" id="GO:0003677">
    <property type="term" value="F:DNA binding"/>
    <property type="evidence" value="ECO:0007669"/>
    <property type="project" value="TreeGrafter"/>
</dbReference>
<dbReference type="EMBL" id="SGJD01000627">
    <property type="protein sequence ID" value="KAB0404291.1"/>
    <property type="molecule type" value="Genomic_DNA"/>
</dbReference>
<proteinExistence type="inferred from homology"/>
<dbReference type="GO" id="GO:0006308">
    <property type="term" value="P:DNA catabolic process"/>
    <property type="evidence" value="ECO:0007669"/>
    <property type="project" value="InterPro"/>
</dbReference>
<organism evidence="14 15">
    <name type="scientific">Balaenoptera physalus</name>
    <name type="common">Fin whale</name>
    <name type="synonym">Balaena physalus</name>
    <dbReference type="NCBI Taxonomy" id="9770"/>
    <lineage>
        <taxon>Eukaryota</taxon>
        <taxon>Metazoa</taxon>
        <taxon>Chordata</taxon>
        <taxon>Craniata</taxon>
        <taxon>Vertebrata</taxon>
        <taxon>Euteleostomi</taxon>
        <taxon>Mammalia</taxon>
        <taxon>Eutheria</taxon>
        <taxon>Laurasiatheria</taxon>
        <taxon>Artiodactyla</taxon>
        <taxon>Whippomorpha</taxon>
        <taxon>Cetacea</taxon>
        <taxon>Mysticeti</taxon>
        <taxon>Balaenopteridae</taxon>
        <taxon>Balaenoptera</taxon>
    </lineage>
</organism>
<dbReference type="CDD" id="cd10282">
    <property type="entry name" value="DNase1"/>
    <property type="match status" value="1"/>
</dbReference>
<keyword evidence="6" id="KW-0378">Hydrolase</keyword>
<evidence type="ECO:0000313" key="15">
    <source>
        <dbReference type="Proteomes" id="UP000437017"/>
    </source>
</evidence>
<sequence>MKLGLTGVPSLLPQTQHTGPCTPEMRVIHAGLVIGHRDEGRGWASVLDELVQHLLVVDGRRCDSVGSRDPLTAQEGGVETTRSVQRLTLNKVAKEPVLDTLVRILARCDITVLQEVVDSTGSAIPLLLRELNRFDDSGPYSFLSSLLLGRGTYKEKYVYIYRSHKTQVLDSYVYDDQDDLFAREPFVCRFSLPSKVLPSLVLVPLHTTPKAVETELNALYHVFLDASQRWQSEDVILLGDFNADCASLTKKHLDGLVLRTQAAFHWAIADGVDTTVRASTRCTYDRIVLHGEHLQSLLRGTAAFDFPRSFGLTEEEALNVSDHFPVEVEVELSCAVRGVQPVSLATPVLSLLLLLPLLSPQLGLVA</sequence>
<keyword evidence="3" id="KW-0540">Nuclease</keyword>
<dbReference type="GO" id="GO:0005634">
    <property type="term" value="C:nucleus"/>
    <property type="evidence" value="ECO:0007669"/>
    <property type="project" value="TreeGrafter"/>
</dbReference>
<keyword evidence="15" id="KW-1185">Reference proteome</keyword>
<feature type="domain" description="Endonuclease/exonuclease/phosphatase" evidence="13">
    <location>
        <begin position="92"/>
        <end position="323"/>
    </location>
</feature>
<evidence type="ECO:0000256" key="10">
    <source>
        <dbReference type="ARBA" id="ARBA00041152"/>
    </source>
</evidence>
<comment type="similarity">
    <text evidence="2">Belongs to the DNase I family.</text>
</comment>
<evidence type="ECO:0000256" key="2">
    <source>
        <dbReference type="ARBA" id="ARBA00007359"/>
    </source>
</evidence>
<comment type="subcellular location">
    <subcellularLocation>
        <location evidence="1">Endoplasmic reticulum</location>
    </subcellularLocation>
</comment>
<keyword evidence="8" id="KW-1015">Disulfide bond</keyword>
<dbReference type="SMART" id="SM00476">
    <property type="entry name" value="DNaseIc"/>
    <property type="match status" value="1"/>
</dbReference>
<dbReference type="GO" id="GO:0005783">
    <property type="term" value="C:endoplasmic reticulum"/>
    <property type="evidence" value="ECO:0007669"/>
    <property type="project" value="UniProtKB-SubCell"/>
</dbReference>
<evidence type="ECO:0000256" key="3">
    <source>
        <dbReference type="ARBA" id="ARBA00022722"/>
    </source>
</evidence>
<accession>A0A6A1QDU9</accession>
<evidence type="ECO:0000313" key="14">
    <source>
        <dbReference type="EMBL" id="KAB0404291.1"/>
    </source>
</evidence>
<dbReference type="InterPro" id="IPR005135">
    <property type="entry name" value="Endo/exonuclease/phosphatase"/>
</dbReference>
<dbReference type="AlphaFoldDB" id="A0A6A1QDU9"/>
<evidence type="ECO:0000256" key="6">
    <source>
        <dbReference type="ARBA" id="ARBA00022801"/>
    </source>
</evidence>
<evidence type="ECO:0000256" key="7">
    <source>
        <dbReference type="ARBA" id="ARBA00022824"/>
    </source>
</evidence>
<evidence type="ECO:0000259" key="13">
    <source>
        <dbReference type="Pfam" id="PF03372"/>
    </source>
</evidence>
<dbReference type="InterPro" id="IPR016202">
    <property type="entry name" value="DNase_I"/>
</dbReference>